<proteinExistence type="predicted"/>
<name>A0AAP6B784_9ACTN</name>
<dbReference type="AlphaFoldDB" id="A0AAP6B784"/>
<dbReference type="Pfam" id="PF04149">
    <property type="entry name" value="DUF397"/>
    <property type="match status" value="1"/>
</dbReference>
<dbReference type="RefSeq" id="WP_010356274.1">
    <property type="nucleotide sequence ID" value="NZ_BCMK01000105.1"/>
</dbReference>
<feature type="domain" description="DUF397" evidence="1">
    <location>
        <begin position="14"/>
        <end position="65"/>
    </location>
</feature>
<evidence type="ECO:0000313" key="3">
    <source>
        <dbReference type="EMBL" id="MDX3019238.1"/>
    </source>
</evidence>
<evidence type="ECO:0000313" key="2">
    <source>
        <dbReference type="EMBL" id="MDX2959474.1"/>
    </source>
</evidence>
<sequence length="73" mass="7601">MSQYSIADASTIDAAWQKASASGAEGDCVELASYEGLIAIRDSKFPDGPAILCSRSQVTTLLAGVMGDAFNKE</sequence>
<dbReference type="InterPro" id="IPR007278">
    <property type="entry name" value="DUF397"/>
</dbReference>
<reference evidence="2 4" key="1">
    <citation type="journal article" date="2023" name="Microb. Genom.">
        <title>Mesoterricola silvestris gen. nov., sp. nov., Mesoterricola sediminis sp. nov., Geothrix oryzae sp. nov., Geothrix edaphica sp. nov., Geothrix rubra sp. nov., and Geothrix limicola sp. nov., six novel members of Acidobacteriota isolated from soils.</title>
        <authorList>
            <person name="Weisberg A.J."/>
            <person name="Pearce E."/>
            <person name="Kramer C.G."/>
            <person name="Chang J.H."/>
            <person name="Clarke C.R."/>
        </authorList>
    </citation>
    <scope>NUCLEOTIDE SEQUENCE</scope>
    <source>
        <strain evidence="3 4">NB05-1H</strain>
        <strain evidence="2">NRRL_B-16521</strain>
    </source>
</reference>
<protein>
    <submittedName>
        <fullName evidence="2">DUF397 domain-containing protein</fullName>
    </submittedName>
</protein>
<gene>
    <name evidence="2" type="ORF">PV399_07050</name>
    <name evidence="3" type="ORF">PV666_15240</name>
</gene>
<accession>A0AAP6B784</accession>
<dbReference type="EMBL" id="JARAWC010000004">
    <property type="protein sequence ID" value="MDX2959474.1"/>
    <property type="molecule type" value="Genomic_DNA"/>
</dbReference>
<evidence type="ECO:0000259" key="1">
    <source>
        <dbReference type="Pfam" id="PF04149"/>
    </source>
</evidence>
<dbReference type="Proteomes" id="UP001272987">
    <property type="component" value="Unassembled WGS sequence"/>
</dbReference>
<organism evidence="2 5">
    <name type="scientific">Streptomyces acidiscabies</name>
    <dbReference type="NCBI Taxonomy" id="42234"/>
    <lineage>
        <taxon>Bacteria</taxon>
        <taxon>Bacillati</taxon>
        <taxon>Actinomycetota</taxon>
        <taxon>Actinomycetes</taxon>
        <taxon>Kitasatosporales</taxon>
        <taxon>Streptomycetaceae</taxon>
        <taxon>Streptomyces</taxon>
    </lineage>
</organism>
<evidence type="ECO:0000313" key="5">
    <source>
        <dbReference type="Proteomes" id="UP001282288"/>
    </source>
</evidence>
<dbReference type="GeneID" id="69805902"/>
<evidence type="ECO:0000313" key="4">
    <source>
        <dbReference type="Proteomes" id="UP001272987"/>
    </source>
</evidence>
<keyword evidence="4" id="KW-1185">Reference proteome</keyword>
<dbReference type="Proteomes" id="UP001282288">
    <property type="component" value="Unassembled WGS sequence"/>
</dbReference>
<dbReference type="EMBL" id="JARAWP010000008">
    <property type="protein sequence ID" value="MDX3019238.1"/>
    <property type="molecule type" value="Genomic_DNA"/>
</dbReference>
<comment type="caution">
    <text evidence="2">The sequence shown here is derived from an EMBL/GenBank/DDBJ whole genome shotgun (WGS) entry which is preliminary data.</text>
</comment>